<evidence type="ECO:0000313" key="2">
    <source>
        <dbReference type="Proteomes" id="UP001283361"/>
    </source>
</evidence>
<sequence length="177" mass="20129">MMLETSRRPDQVIAYIQIRSRQNADMFSGILLNGGKDKYRRQSYNWLLDITLTLQDGLDKDLSWSGEVIPSPPGKQEYMFLSNVVDYEGIIVLKEEERRLLGNLPNDMINLPLCRGISLEDMINLPLCRGISLEDMINLLLCRGISLEDMINLPLCRGISLENMINLPLCRGISLVT</sequence>
<evidence type="ECO:0000313" key="1">
    <source>
        <dbReference type="EMBL" id="KAK3766140.1"/>
    </source>
</evidence>
<protein>
    <submittedName>
        <fullName evidence="1">Uncharacterized protein</fullName>
    </submittedName>
</protein>
<keyword evidence="2" id="KW-1185">Reference proteome</keyword>
<name>A0AAE1DDR3_9GAST</name>
<dbReference type="AlphaFoldDB" id="A0AAE1DDR3"/>
<proteinExistence type="predicted"/>
<organism evidence="1 2">
    <name type="scientific">Elysia crispata</name>
    <name type="common">lettuce slug</name>
    <dbReference type="NCBI Taxonomy" id="231223"/>
    <lineage>
        <taxon>Eukaryota</taxon>
        <taxon>Metazoa</taxon>
        <taxon>Spiralia</taxon>
        <taxon>Lophotrochozoa</taxon>
        <taxon>Mollusca</taxon>
        <taxon>Gastropoda</taxon>
        <taxon>Heterobranchia</taxon>
        <taxon>Euthyneura</taxon>
        <taxon>Panpulmonata</taxon>
        <taxon>Sacoglossa</taxon>
        <taxon>Placobranchoidea</taxon>
        <taxon>Plakobranchidae</taxon>
        <taxon>Elysia</taxon>
    </lineage>
</organism>
<dbReference type="EMBL" id="JAWDGP010004257">
    <property type="protein sequence ID" value="KAK3766140.1"/>
    <property type="molecule type" value="Genomic_DNA"/>
</dbReference>
<gene>
    <name evidence="1" type="ORF">RRG08_017504</name>
</gene>
<reference evidence="1" key="1">
    <citation type="journal article" date="2023" name="G3 (Bethesda)">
        <title>A reference genome for the long-term kleptoplast-retaining sea slug Elysia crispata morphotype clarki.</title>
        <authorList>
            <person name="Eastman K.E."/>
            <person name="Pendleton A.L."/>
            <person name="Shaikh M.A."/>
            <person name="Suttiyut T."/>
            <person name="Ogas R."/>
            <person name="Tomko P."/>
            <person name="Gavelis G."/>
            <person name="Widhalm J.R."/>
            <person name="Wisecaver J.H."/>
        </authorList>
    </citation>
    <scope>NUCLEOTIDE SEQUENCE</scope>
    <source>
        <strain evidence="1">ECLA1</strain>
    </source>
</reference>
<accession>A0AAE1DDR3</accession>
<comment type="caution">
    <text evidence="1">The sequence shown here is derived from an EMBL/GenBank/DDBJ whole genome shotgun (WGS) entry which is preliminary data.</text>
</comment>
<dbReference type="Proteomes" id="UP001283361">
    <property type="component" value="Unassembled WGS sequence"/>
</dbReference>